<keyword evidence="4 5" id="KW-0067">ATP-binding</keyword>
<evidence type="ECO:0000313" key="9">
    <source>
        <dbReference type="Proteomes" id="UP000698222"/>
    </source>
</evidence>
<reference evidence="8 9" key="1">
    <citation type="submission" date="2021-03" db="EMBL/GenBank/DDBJ databases">
        <title>Sequencing the genomes of 1000 actinobacteria strains.</title>
        <authorList>
            <person name="Klenk H.-P."/>
        </authorList>
    </citation>
    <scope>NUCLEOTIDE SEQUENCE [LARGE SCALE GENOMIC DNA]</scope>
    <source>
        <strain evidence="8 9">DSM 14564</strain>
    </source>
</reference>
<comment type="caution">
    <text evidence="8">The sequence shown here is derived from an EMBL/GenBank/DDBJ whole genome shotgun (WGS) entry which is preliminary data.</text>
</comment>
<evidence type="ECO:0000256" key="1">
    <source>
        <dbReference type="ARBA" id="ARBA00022741"/>
    </source>
</evidence>
<dbReference type="NCBIfam" id="NF041254">
    <property type="entry name" value="motor_HelR"/>
    <property type="match status" value="1"/>
</dbReference>
<evidence type="ECO:0000259" key="7">
    <source>
        <dbReference type="PROSITE" id="PS51198"/>
    </source>
</evidence>
<gene>
    <name evidence="8" type="ORF">JOF44_000586</name>
</gene>
<organism evidence="8 9">
    <name type="scientific">Brachybacterium fresconis</name>
    <dbReference type="NCBI Taxonomy" id="173363"/>
    <lineage>
        <taxon>Bacteria</taxon>
        <taxon>Bacillati</taxon>
        <taxon>Actinomycetota</taxon>
        <taxon>Actinomycetes</taxon>
        <taxon>Micrococcales</taxon>
        <taxon>Dermabacteraceae</taxon>
        <taxon>Brachybacterium</taxon>
    </lineage>
</organism>
<feature type="binding site" evidence="5">
    <location>
        <begin position="223"/>
        <end position="230"/>
    </location>
    <ligand>
        <name>ATP</name>
        <dbReference type="ChEBI" id="CHEBI:30616"/>
    </ligand>
</feature>
<evidence type="ECO:0000256" key="4">
    <source>
        <dbReference type="ARBA" id="ARBA00022840"/>
    </source>
</evidence>
<accession>A0ABS4YIF9</accession>
<feature type="region of interest" description="Disordered" evidence="6">
    <location>
        <begin position="463"/>
        <end position="482"/>
    </location>
</feature>
<evidence type="ECO:0000313" key="8">
    <source>
        <dbReference type="EMBL" id="MBP2407683.1"/>
    </source>
</evidence>
<feature type="domain" description="UvrD-like helicase ATP-binding" evidence="7">
    <location>
        <begin position="202"/>
        <end position="606"/>
    </location>
</feature>
<proteinExistence type="predicted"/>
<dbReference type="PANTHER" id="PTHR11070">
    <property type="entry name" value="UVRD / RECB / PCRA DNA HELICASE FAMILY MEMBER"/>
    <property type="match status" value="1"/>
</dbReference>
<evidence type="ECO:0000256" key="2">
    <source>
        <dbReference type="ARBA" id="ARBA00022801"/>
    </source>
</evidence>
<evidence type="ECO:0000256" key="6">
    <source>
        <dbReference type="SAM" id="MobiDB-lite"/>
    </source>
</evidence>
<dbReference type="RefSeq" id="WP_209887204.1">
    <property type="nucleotide sequence ID" value="NZ_BAAAJV010000011.1"/>
</dbReference>
<dbReference type="InterPro" id="IPR000212">
    <property type="entry name" value="DNA_helicase_UvrD/REP"/>
</dbReference>
<protein>
    <submittedName>
        <fullName evidence="8">DNA helicase IV</fullName>
    </submittedName>
</protein>
<sequence>MTQTSTFDLPARTRRKAAVERVSRDEEQFRAIAAALAADIGDVRRALDAALAHQTGDAQGRVERDAKVAHFRTRLRGLESFRLDAVLGRMTPADGSEPIYVGRLAVHGGDGKPLLVDWRSPAAEPFFAATRADPQGLASRRRYRWSGGRVRDYWDETLISVEGEDLTGADEVASDTALDTESALLATLNRARSPQMESVLTTLAADQDAIIRASARRPLVVDGGPGTGKTVVALHRAAYLLYSDPRLRDRRGGVLFVGPHHPYLRYVADVLPSLGEDDVRTCTLADLVPEGENAGPEPDPHLAALKATSTLVEAIEPAVALYEEPPRGDHQLETDWGAVLLGEEDFAEAFDAVASATAHNLAREEIWEELAEIVAAQLADAYDEHPDLRQVRTALSYDEELVTLVHRAWPILRATDLVGDLFEVPAYLRRCAPSLTAQQVALLQRTDPRSWTEADLPLLDAARHRLGDPGSDARRRRQETARRETVDEVELMVDYLIDSDSSDMQEMSMLRGQDLKNALEDATAVEIAPPDELAGPFAHVIVDEAQELTDAQWAMILRRCPSRSLTLVGDRAQAAHGFPDTWREHLGRIGLDRMELTELSINYRTPREIMEQAAPVIRAELPDANVPTSIRESGLPVRHGRTQQLEEILETWLAEHAEGTAGVIGHPTLASTTRVAALTPRLAKGLEFDLVVLVDPGDFGEGLPGAAARYVAMTRATAELVVLTSA</sequence>
<dbReference type="InterPro" id="IPR014016">
    <property type="entry name" value="UvrD-like_ATP-bd"/>
</dbReference>
<dbReference type="PANTHER" id="PTHR11070:SF45">
    <property type="entry name" value="DNA 3'-5' HELICASE"/>
    <property type="match status" value="1"/>
</dbReference>
<dbReference type="PROSITE" id="PS51198">
    <property type="entry name" value="UVRD_HELICASE_ATP_BIND"/>
    <property type="match status" value="1"/>
</dbReference>
<evidence type="ECO:0000256" key="3">
    <source>
        <dbReference type="ARBA" id="ARBA00022806"/>
    </source>
</evidence>
<dbReference type="Gene3D" id="3.40.50.300">
    <property type="entry name" value="P-loop containing nucleotide triphosphate hydrolases"/>
    <property type="match status" value="3"/>
</dbReference>
<name>A0ABS4YIF9_9MICO</name>
<dbReference type="Proteomes" id="UP000698222">
    <property type="component" value="Unassembled WGS sequence"/>
</dbReference>
<dbReference type="InterPro" id="IPR027351">
    <property type="entry name" value="(+)RNA_virus_helicase_core_dom"/>
</dbReference>
<keyword evidence="1 5" id="KW-0547">Nucleotide-binding</keyword>
<keyword evidence="9" id="KW-1185">Reference proteome</keyword>
<dbReference type="Pfam" id="PF01443">
    <property type="entry name" value="Viral_helicase1"/>
    <property type="match status" value="1"/>
</dbReference>
<keyword evidence="3 5" id="KW-0347">Helicase</keyword>
<dbReference type="SUPFAM" id="SSF52540">
    <property type="entry name" value="P-loop containing nucleoside triphosphate hydrolases"/>
    <property type="match status" value="1"/>
</dbReference>
<dbReference type="InterPro" id="IPR027417">
    <property type="entry name" value="P-loop_NTPase"/>
</dbReference>
<dbReference type="EMBL" id="JAGIOC010000001">
    <property type="protein sequence ID" value="MBP2407683.1"/>
    <property type="molecule type" value="Genomic_DNA"/>
</dbReference>
<dbReference type="GO" id="GO:0004386">
    <property type="term" value="F:helicase activity"/>
    <property type="evidence" value="ECO:0007669"/>
    <property type="project" value="UniProtKB-KW"/>
</dbReference>
<evidence type="ECO:0000256" key="5">
    <source>
        <dbReference type="PROSITE-ProRule" id="PRU00560"/>
    </source>
</evidence>
<keyword evidence="2 5" id="KW-0378">Hydrolase</keyword>